<gene>
    <name evidence="1" type="ORF">PAC_08786</name>
</gene>
<dbReference type="AlphaFoldDB" id="A0A1L7X1I8"/>
<dbReference type="GO" id="GO:0001228">
    <property type="term" value="F:DNA-binding transcription activator activity, RNA polymerase II-specific"/>
    <property type="evidence" value="ECO:0007669"/>
    <property type="project" value="TreeGrafter"/>
</dbReference>
<reference evidence="1 2" key="1">
    <citation type="submission" date="2016-03" db="EMBL/GenBank/DDBJ databases">
        <authorList>
            <person name="Ploux O."/>
        </authorList>
    </citation>
    <scope>NUCLEOTIDE SEQUENCE [LARGE SCALE GENOMIC DNA]</scope>
    <source>
        <strain evidence="1 2">UAMH 11012</strain>
    </source>
</reference>
<sequence>MDATNARNGALNAMRKGHAVRIVFHGKQNAIIRGPASVGSLSIHSAADPQKIGPGTSASIAPFTRLRELELMHHWCTKTCHSFTVKLTDVFQSHAVKEALKHEYLADSLLALTSLHIASETSDPVVAASYVNTALQYQNNAVPTFRAALQNVTQSNCDAIFTSSILTMACSIVSPLLPAGDNDKAKSPTESILLLYDFVNGISSVVDISRQWLESGPYRVIFRSSSQREVEPLRESEALPAIIQLMNLNNTVTGIANSPLHQTYECAIGQLKKCFGEDKHSAVTWLAMAGEDFTNQLQKREPMALLIFMYWGVLLDKLDEMWWAKYSGRKIVEELSENLRGYGNEWEEATRWAKIQVGL</sequence>
<evidence type="ECO:0000313" key="2">
    <source>
        <dbReference type="Proteomes" id="UP000184330"/>
    </source>
</evidence>
<organism evidence="1 2">
    <name type="scientific">Phialocephala subalpina</name>
    <dbReference type="NCBI Taxonomy" id="576137"/>
    <lineage>
        <taxon>Eukaryota</taxon>
        <taxon>Fungi</taxon>
        <taxon>Dikarya</taxon>
        <taxon>Ascomycota</taxon>
        <taxon>Pezizomycotina</taxon>
        <taxon>Leotiomycetes</taxon>
        <taxon>Helotiales</taxon>
        <taxon>Mollisiaceae</taxon>
        <taxon>Phialocephala</taxon>
        <taxon>Phialocephala fortinii species complex</taxon>
    </lineage>
</organism>
<accession>A0A1L7X1I8</accession>
<keyword evidence="2" id="KW-1185">Reference proteome</keyword>
<dbReference type="PANTHER" id="PTHR47784">
    <property type="entry name" value="STEROL UPTAKE CONTROL PROTEIN 2"/>
    <property type="match status" value="1"/>
</dbReference>
<dbReference type="OrthoDB" id="4937900at2759"/>
<name>A0A1L7X1I8_9HELO</name>
<dbReference type="Proteomes" id="UP000184330">
    <property type="component" value="Unassembled WGS sequence"/>
</dbReference>
<protein>
    <submittedName>
        <fullName evidence="1">Related to regulatory protein involved in control of sterol uptake</fullName>
    </submittedName>
</protein>
<dbReference type="STRING" id="576137.A0A1L7X1I8"/>
<evidence type="ECO:0000313" key="1">
    <source>
        <dbReference type="EMBL" id="CZR58894.1"/>
    </source>
</evidence>
<dbReference type="PANTHER" id="PTHR47784:SF10">
    <property type="entry name" value="TRANSCRIPTION FACTOR, PUTATIVE (AFU_ORTHOLOGUE AFUA_6G14150)-RELATED"/>
    <property type="match status" value="1"/>
</dbReference>
<proteinExistence type="predicted"/>
<dbReference type="InterPro" id="IPR053157">
    <property type="entry name" value="Sterol_Uptake_Regulator"/>
</dbReference>
<dbReference type="EMBL" id="FJOG01000012">
    <property type="protein sequence ID" value="CZR58894.1"/>
    <property type="molecule type" value="Genomic_DNA"/>
</dbReference>